<sequence>MACPRPATVQQKAGETAWLRHGSSMIDHNHGNTRTGRLIVKEENGPWGQSGALHPRILIVCLLFGAECSGRVDVQDWGDSLAVLDAGEAGEHPGKDRDGPSWPARDESAGRGRGRRETGLGRHGGRENRAGACSAGQAIIDGVGQTEATSATILLIVRSNNSETIPIICQSIYYLSIYARHNQSGHIFKTAAASSASGLGSRVCNTFPLTANTGAADFSPHHAKFPPHGLTDLSNSRPSPPSVSN</sequence>
<evidence type="ECO:0000313" key="3">
    <source>
        <dbReference type="Proteomes" id="UP000247233"/>
    </source>
</evidence>
<keyword evidence="3" id="KW-1185">Reference proteome</keyword>
<organism evidence="2 3">
    <name type="scientific">Aspergillus heteromorphus CBS 117.55</name>
    <dbReference type="NCBI Taxonomy" id="1448321"/>
    <lineage>
        <taxon>Eukaryota</taxon>
        <taxon>Fungi</taxon>
        <taxon>Dikarya</taxon>
        <taxon>Ascomycota</taxon>
        <taxon>Pezizomycotina</taxon>
        <taxon>Eurotiomycetes</taxon>
        <taxon>Eurotiomycetidae</taxon>
        <taxon>Eurotiales</taxon>
        <taxon>Aspergillaceae</taxon>
        <taxon>Aspergillus</taxon>
        <taxon>Aspergillus subgen. Circumdati</taxon>
    </lineage>
</organism>
<dbReference type="EMBL" id="MSFL01000018">
    <property type="protein sequence ID" value="PWY77357.1"/>
    <property type="molecule type" value="Genomic_DNA"/>
</dbReference>
<dbReference type="GeneID" id="37070851"/>
<dbReference type="Proteomes" id="UP000247233">
    <property type="component" value="Unassembled WGS sequence"/>
</dbReference>
<evidence type="ECO:0000313" key="2">
    <source>
        <dbReference type="EMBL" id="PWY77357.1"/>
    </source>
</evidence>
<dbReference type="VEuPathDB" id="FungiDB:BO70DRAFT_64409"/>
<feature type="region of interest" description="Disordered" evidence="1">
    <location>
        <begin position="220"/>
        <end position="245"/>
    </location>
</feature>
<protein>
    <submittedName>
        <fullName evidence="2">Uncharacterized protein</fullName>
    </submittedName>
</protein>
<proteinExistence type="predicted"/>
<gene>
    <name evidence="2" type="ORF">BO70DRAFT_64409</name>
</gene>
<comment type="caution">
    <text evidence="2">The sequence shown here is derived from an EMBL/GenBank/DDBJ whole genome shotgun (WGS) entry which is preliminary data.</text>
</comment>
<accession>A0A317VWG7</accession>
<reference evidence="2 3" key="1">
    <citation type="submission" date="2016-12" db="EMBL/GenBank/DDBJ databases">
        <title>The genomes of Aspergillus section Nigri reveals drivers in fungal speciation.</title>
        <authorList>
            <consortium name="DOE Joint Genome Institute"/>
            <person name="Vesth T.C."/>
            <person name="Nybo J."/>
            <person name="Theobald S."/>
            <person name="Brandl J."/>
            <person name="Frisvad J.C."/>
            <person name="Nielsen K.F."/>
            <person name="Lyhne E.K."/>
            <person name="Kogle M.E."/>
            <person name="Kuo A."/>
            <person name="Riley R."/>
            <person name="Clum A."/>
            <person name="Nolan M."/>
            <person name="Lipzen A."/>
            <person name="Salamov A."/>
            <person name="Henrissat B."/>
            <person name="Wiebenga A."/>
            <person name="De Vries R.P."/>
            <person name="Grigoriev I.V."/>
            <person name="Mortensen U.H."/>
            <person name="Andersen M.R."/>
            <person name="Baker S.E."/>
        </authorList>
    </citation>
    <scope>NUCLEOTIDE SEQUENCE [LARGE SCALE GENOMIC DNA]</scope>
    <source>
        <strain evidence="2 3">CBS 117.55</strain>
    </source>
</reference>
<feature type="region of interest" description="Disordered" evidence="1">
    <location>
        <begin position="85"/>
        <end position="129"/>
    </location>
</feature>
<feature type="compositionally biased region" description="Basic and acidic residues" evidence="1">
    <location>
        <begin position="89"/>
        <end position="129"/>
    </location>
</feature>
<evidence type="ECO:0000256" key="1">
    <source>
        <dbReference type="SAM" id="MobiDB-lite"/>
    </source>
</evidence>
<name>A0A317VWG7_9EURO</name>
<dbReference type="RefSeq" id="XP_025397930.1">
    <property type="nucleotide sequence ID" value="XM_025548614.1"/>
</dbReference>
<dbReference type="AlphaFoldDB" id="A0A317VWG7"/>